<keyword evidence="3" id="KW-1185">Reference proteome</keyword>
<sequence>MKRMSNALAIALTIAGLSACNSNSNQKQEIVHSPKNQEHNLEDFVGTYEYQEKRDTIRLALALEKDSLVGDLTYSLFEKDKNVGTFKGVIKDSLIVGEYRFMSEGMESTWEKVFGIVPSGLIEGFGDIIDENGKVKFVDKNNLRFDHGMLLKKKE</sequence>
<dbReference type="Proteomes" id="UP001363035">
    <property type="component" value="Unassembled WGS sequence"/>
</dbReference>
<proteinExistence type="predicted"/>
<dbReference type="PROSITE" id="PS51257">
    <property type="entry name" value="PROKAR_LIPOPROTEIN"/>
    <property type="match status" value="1"/>
</dbReference>
<protein>
    <submittedName>
        <fullName evidence="2">Uncharacterized protein</fullName>
    </submittedName>
</protein>
<accession>A0ABU8I812</accession>
<feature type="signal peptide" evidence="1">
    <location>
        <begin position="1"/>
        <end position="19"/>
    </location>
</feature>
<dbReference type="EMBL" id="JAYLLN010000030">
    <property type="protein sequence ID" value="MEI5985653.1"/>
    <property type="molecule type" value="Genomic_DNA"/>
</dbReference>
<keyword evidence="1" id="KW-0732">Signal</keyword>
<gene>
    <name evidence="2" type="ORF">VJ786_12155</name>
</gene>
<dbReference type="RefSeq" id="WP_134776852.1">
    <property type="nucleotide sequence ID" value="NZ_JAYLLN010000030.1"/>
</dbReference>
<evidence type="ECO:0000313" key="3">
    <source>
        <dbReference type="Proteomes" id="UP001363035"/>
    </source>
</evidence>
<reference evidence="2 3" key="1">
    <citation type="submission" date="2024-01" db="EMBL/GenBank/DDBJ databases">
        <title>Sphingobacterium tenebrionis sp. nov., a novel endophyte isolated from tenebrio molitor intestines.</title>
        <authorList>
            <person name="Zhang C."/>
        </authorList>
    </citation>
    <scope>NUCLEOTIDE SEQUENCE [LARGE SCALE GENOMIC DNA]</scope>
    <source>
        <strain evidence="2 3">PU5-4</strain>
    </source>
</reference>
<feature type="chain" id="PRO_5045492652" evidence="1">
    <location>
        <begin position="20"/>
        <end position="155"/>
    </location>
</feature>
<organism evidence="2 3">
    <name type="scientific">Sphingobacterium tenebrionis</name>
    <dbReference type="NCBI Taxonomy" id="3111775"/>
    <lineage>
        <taxon>Bacteria</taxon>
        <taxon>Pseudomonadati</taxon>
        <taxon>Bacteroidota</taxon>
        <taxon>Sphingobacteriia</taxon>
        <taxon>Sphingobacteriales</taxon>
        <taxon>Sphingobacteriaceae</taxon>
        <taxon>Sphingobacterium</taxon>
    </lineage>
</organism>
<name>A0ABU8I812_9SPHI</name>
<comment type="caution">
    <text evidence="2">The sequence shown here is derived from an EMBL/GenBank/DDBJ whole genome shotgun (WGS) entry which is preliminary data.</text>
</comment>
<evidence type="ECO:0000313" key="2">
    <source>
        <dbReference type="EMBL" id="MEI5985653.1"/>
    </source>
</evidence>
<evidence type="ECO:0000256" key="1">
    <source>
        <dbReference type="SAM" id="SignalP"/>
    </source>
</evidence>